<comment type="caution">
    <text evidence="1">The sequence shown here is derived from an EMBL/GenBank/DDBJ whole genome shotgun (WGS) entry which is preliminary data.</text>
</comment>
<evidence type="ECO:0000313" key="2">
    <source>
        <dbReference type="Proteomes" id="UP001155483"/>
    </source>
</evidence>
<dbReference type="AlphaFoldDB" id="A0A9X3B884"/>
<reference evidence="1" key="1">
    <citation type="submission" date="2022-09" db="EMBL/GenBank/DDBJ databases">
        <authorList>
            <person name="Yuan C."/>
            <person name="Ke Z."/>
        </authorList>
    </citation>
    <scope>NUCLEOTIDE SEQUENCE</scope>
    <source>
        <strain evidence="1">LB-8</strain>
    </source>
</reference>
<dbReference type="RefSeq" id="WP_279296777.1">
    <property type="nucleotide sequence ID" value="NZ_JAOTIF010000005.1"/>
</dbReference>
<gene>
    <name evidence="1" type="ORF">OCK74_09440</name>
</gene>
<proteinExistence type="predicted"/>
<dbReference type="EMBL" id="JAOTIF010000005">
    <property type="protein sequence ID" value="MCU7549336.1"/>
    <property type="molecule type" value="Genomic_DNA"/>
</dbReference>
<keyword evidence="2" id="KW-1185">Reference proteome</keyword>
<dbReference type="Proteomes" id="UP001155483">
    <property type="component" value="Unassembled WGS sequence"/>
</dbReference>
<reference evidence="1" key="2">
    <citation type="submission" date="2023-04" db="EMBL/GenBank/DDBJ databases">
        <title>Paracnuella aquatica gen. nov., sp. nov., a member of the family Chitinophagaceae isolated from a hot spring.</title>
        <authorList>
            <person name="Wang C."/>
        </authorList>
    </citation>
    <scope>NUCLEOTIDE SEQUENCE</scope>
    <source>
        <strain evidence="1">LB-8</strain>
    </source>
</reference>
<protein>
    <submittedName>
        <fullName evidence="1">Uncharacterized protein</fullName>
    </submittedName>
</protein>
<accession>A0A9X3B884</accession>
<evidence type="ECO:0000313" key="1">
    <source>
        <dbReference type="EMBL" id="MCU7549336.1"/>
    </source>
</evidence>
<sequence length="59" mass="6995">MKSKKWMVIAIAMLILVLHHHTHINYNQTQIRKRRIQPVQETKSDFFLLPGFLPVALGW</sequence>
<name>A0A9X3B884_9BACT</name>
<organism evidence="1 2">
    <name type="scientific">Paraflavisolibacter caeni</name>
    <dbReference type="NCBI Taxonomy" id="2982496"/>
    <lineage>
        <taxon>Bacteria</taxon>
        <taxon>Pseudomonadati</taxon>
        <taxon>Bacteroidota</taxon>
        <taxon>Chitinophagia</taxon>
        <taxon>Chitinophagales</taxon>
        <taxon>Chitinophagaceae</taxon>
        <taxon>Paraflavisolibacter</taxon>
    </lineage>
</organism>